<dbReference type="Proteomes" id="UP000051006">
    <property type="component" value="Unassembled WGS sequence"/>
</dbReference>
<dbReference type="InterPro" id="IPR053739">
    <property type="entry name" value="Bact_Immunity_Domain_sf"/>
</dbReference>
<gene>
    <name evidence="1" type="ORF">IV57_GL002541</name>
</gene>
<dbReference type="STRING" id="993692.IV57_GL002541"/>
<evidence type="ECO:0008006" key="3">
    <source>
        <dbReference type="Google" id="ProtNLM"/>
    </source>
</evidence>
<evidence type="ECO:0000313" key="2">
    <source>
        <dbReference type="Proteomes" id="UP000051006"/>
    </source>
</evidence>
<dbReference type="AlphaFoldDB" id="A0A0R2LHV2"/>
<dbReference type="PATRIC" id="fig|993692.3.peg.2591"/>
<dbReference type="OrthoDB" id="2135506at2"/>
<dbReference type="EMBL" id="JQCF01000009">
    <property type="protein sequence ID" value="KRN99413.1"/>
    <property type="molecule type" value="Genomic_DNA"/>
</dbReference>
<keyword evidence="2" id="KW-1185">Reference proteome</keyword>
<sequence>MNKLKWFSSGVSRSNSATEIITDLLANLNGDVKTEPLQKVLIDYKDELEKQESSIPYILSRMNIAISNIMSKNGITLSPQQSDLMKQLTSLSYIRYGY</sequence>
<dbReference type="RefSeq" id="WP_057880644.1">
    <property type="nucleotide sequence ID" value="NZ_JQCF01000009.1"/>
</dbReference>
<dbReference type="InterPro" id="IPR015046">
    <property type="entry name" value="LciA_Immunity-like"/>
</dbReference>
<reference evidence="1 2" key="1">
    <citation type="journal article" date="2015" name="Genome Announc.">
        <title>Expanding the biotechnology potential of lactobacilli through comparative genomics of 213 strains and associated genera.</title>
        <authorList>
            <person name="Sun Z."/>
            <person name="Harris H.M."/>
            <person name="McCann A."/>
            <person name="Guo C."/>
            <person name="Argimon S."/>
            <person name="Zhang W."/>
            <person name="Yang X."/>
            <person name="Jeffery I.B."/>
            <person name="Cooney J.C."/>
            <person name="Kagawa T.F."/>
            <person name="Liu W."/>
            <person name="Song Y."/>
            <person name="Salvetti E."/>
            <person name="Wrobel A."/>
            <person name="Rasinkangas P."/>
            <person name="Parkhill J."/>
            <person name="Rea M.C."/>
            <person name="O'Sullivan O."/>
            <person name="Ritari J."/>
            <person name="Douillard F.P."/>
            <person name="Paul Ross R."/>
            <person name="Yang R."/>
            <person name="Briner A.E."/>
            <person name="Felis G.E."/>
            <person name="de Vos W.M."/>
            <person name="Barrangou R."/>
            <person name="Klaenhammer T.R."/>
            <person name="Caufield P.W."/>
            <person name="Cui Y."/>
            <person name="Zhang H."/>
            <person name="O'Toole P.W."/>
        </authorList>
    </citation>
    <scope>NUCLEOTIDE SEQUENCE [LARGE SCALE GENOMIC DNA]</scope>
    <source>
        <strain evidence="1 2">DSM 24716</strain>
    </source>
</reference>
<evidence type="ECO:0000313" key="1">
    <source>
        <dbReference type="EMBL" id="KRN99413.1"/>
    </source>
</evidence>
<protein>
    <recommendedName>
        <fullName evidence="3">Bacteriocin immunity protein</fullName>
    </recommendedName>
</protein>
<comment type="caution">
    <text evidence="1">The sequence shown here is derived from an EMBL/GenBank/DDBJ whole genome shotgun (WGS) entry which is preliminary data.</text>
</comment>
<accession>A0A0R2LHV2</accession>
<dbReference type="GO" id="GO:0030153">
    <property type="term" value="P:bacteriocin immunity"/>
    <property type="evidence" value="ECO:0007669"/>
    <property type="project" value="InterPro"/>
</dbReference>
<dbReference type="Pfam" id="PF08951">
    <property type="entry name" value="EntA_Immun"/>
    <property type="match status" value="1"/>
</dbReference>
<organism evidence="1 2">
    <name type="scientific">Companilactobacillus kimchiensis</name>
    <dbReference type="NCBI Taxonomy" id="993692"/>
    <lineage>
        <taxon>Bacteria</taxon>
        <taxon>Bacillati</taxon>
        <taxon>Bacillota</taxon>
        <taxon>Bacilli</taxon>
        <taxon>Lactobacillales</taxon>
        <taxon>Lactobacillaceae</taxon>
        <taxon>Companilactobacillus</taxon>
    </lineage>
</organism>
<dbReference type="Gene3D" id="1.20.1440.140">
    <property type="match status" value="1"/>
</dbReference>
<proteinExistence type="predicted"/>
<name>A0A0R2LHV2_9LACO</name>